<reference evidence="1" key="1">
    <citation type="submission" date="2017-05" db="UniProtKB">
        <authorList>
            <consortium name="EnsemblMetazoa"/>
        </authorList>
    </citation>
    <scope>IDENTIFICATION</scope>
</reference>
<sequence>PTLANMIAARRSSLSSAESAQRNLFCSSNRTSRQNGYRVGRGFRTSILFCSIPTNTSKSDRASLANSL</sequence>
<name>A0A1X7SMD1_AMPQE</name>
<dbReference type="InParanoid" id="A0A1X7SMD1"/>
<evidence type="ECO:0000313" key="1">
    <source>
        <dbReference type="EnsemblMetazoa" id="Aqu2.1.03215_001"/>
    </source>
</evidence>
<dbReference type="AlphaFoldDB" id="A0A1X7SMD1"/>
<proteinExistence type="predicted"/>
<dbReference type="EnsemblMetazoa" id="Aqu2.1.03215_001">
    <property type="protein sequence ID" value="Aqu2.1.03215_001"/>
    <property type="gene ID" value="Aqu2.1.03215"/>
</dbReference>
<protein>
    <submittedName>
        <fullName evidence="1">Uncharacterized protein</fullName>
    </submittedName>
</protein>
<accession>A0A1X7SMD1</accession>
<organism evidence="1">
    <name type="scientific">Amphimedon queenslandica</name>
    <name type="common">Sponge</name>
    <dbReference type="NCBI Taxonomy" id="400682"/>
    <lineage>
        <taxon>Eukaryota</taxon>
        <taxon>Metazoa</taxon>
        <taxon>Porifera</taxon>
        <taxon>Demospongiae</taxon>
        <taxon>Heteroscleromorpha</taxon>
        <taxon>Haplosclerida</taxon>
        <taxon>Niphatidae</taxon>
        <taxon>Amphimedon</taxon>
    </lineage>
</organism>